<dbReference type="AlphaFoldDB" id="A0A183BCA9"/>
<evidence type="ECO:0000313" key="2">
    <source>
        <dbReference type="Proteomes" id="UP000272942"/>
    </source>
</evidence>
<gene>
    <name evidence="1" type="ORF">ECPE_LOCUS16844</name>
</gene>
<dbReference type="Proteomes" id="UP000272942">
    <property type="component" value="Unassembled WGS sequence"/>
</dbReference>
<sequence length="79" mass="8815">MPITSHFQHLIVQCSGNVGGMKVPSVKLELDGESIFLKRRVLPYGQREDVLNALQKMEQDGVMSKVEYGIWATPIVVAM</sequence>
<reference evidence="1 2" key="2">
    <citation type="submission" date="2018-11" db="EMBL/GenBank/DDBJ databases">
        <authorList>
            <consortium name="Pathogen Informatics"/>
        </authorList>
    </citation>
    <scope>NUCLEOTIDE SEQUENCE [LARGE SCALE GENOMIC DNA]</scope>
    <source>
        <strain evidence="1 2">Egypt</strain>
    </source>
</reference>
<dbReference type="EMBL" id="UZAN01066178">
    <property type="protein sequence ID" value="VDP94117.1"/>
    <property type="molecule type" value="Genomic_DNA"/>
</dbReference>
<keyword evidence="2" id="KW-1185">Reference proteome</keyword>
<proteinExistence type="predicted"/>
<accession>A0A183BCA9</accession>
<reference evidence="3" key="1">
    <citation type="submission" date="2016-06" db="UniProtKB">
        <authorList>
            <consortium name="WormBaseParasite"/>
        </authorList>
    </citation>
    <scope>IDENTIFICATION</scope>
</reference>
<dbReference type="OrthoDB" id="10056300at2759"/>
<evidence type="ECO:0000313" key="3">
    <source>
        <dbReference type="WBParaSite" id="ECPE_0001688701-mRNA-1"/>
    </source>
</evidence>
<dbReference type="WBParaSite" id="ECPE_0001688701-mRNA-1">
    <property type="protein sequence ID" value="ECPE_0001688701-mRNA-1"/>
    <property type="gene ID" value="ECPE_0001688701"/>
</dbReference>
<evidence type="ECO:0000313" key="1">
    <source>
        <dbReference type="EMBL" id="VDP94117.1"/>
    </source>
</evidence>
<name>A0A183BCA9_9TREM</name>
<protein>
    <submittedName>
        <fullName evidence="3">Reverse transcriptase domain-containing protein</fullName>
    </submittedName>
</protein>
<organism evidence="3">
    <name type="scientific">Echinostoma caproni</name>
    <dbReference type="NCBI Taxonomy" id="27848"/>
    <lineage>
        <taxon>Eukaryota</taxon>
        <taxon>Metazoa</taxon>
        <taxon>Spiralia</taxon>
        <taxon>Lophotrochozoa</taxon>
        <taxon>Platyhelminthes</taxon>
        <taxon>Trematoda</taxon>
        <taxon>Digenea</taxon>
        <taxon>Plagiorchiida</taxon>
        <taxon>Echinostomata</taxon>
        <taxon>Echinostomatoidea</taxon>
        <taxon>Echinostomatidae</taxon>
        <taxon>Echinostoma</taxon>
    </lineage>
</organism>